<reference evidence="2 3" key="1">
    <citation type="journal article" date="2018" name="Sci. Rep.">
        <title>Characterisation of pathogen-specific regions and novel effector candidates in Fusarium oxysporum f. sp. cepae.</title>
        <authorList>
            <person name="Armitage A.D."/>
            <person name="Taylor A."/>
            <person name="Sobczyk M.K."/>
            <person name="Baxter L."/>
            <person name="Greenfield B.P."/>
            <person name="Bates H.J."/>
            <person name="Wilson F."/>
            <person name="Jackson A.C."/>
            <person name="Ott S."/>
            <person name="Harrison R.J."/>
            <person name="Clarkson J.P."/>
        </authorList>
    </citation>
    <scope>NUCLEOTIDE SEQUENCE [LARGE SCALE GENOMIC DNA]</scope>
    <source>
        <strain evidence="2 3">Fo_A28</strain>
    </source>
</reference>
<dbReference type="Gene3D" id="3.40.1670.10">
    <property type="entry name" value="UbiD C-terminal domain-like"/>
    <property type="match status" value="1"/>
</dbReference>
<evidence type="ECO:0000313" key="3">
    <source>
        <dbReference type="Proteomes" id="UP000285860"/>
    </source>
</evidence>
<evidence type="ECO:0000259" key="1">
    <source>
        <dbReference type="Pfam" id="PF01977"/>
    </source>
</evidence>
<feature type="domain" description="3-octaprenyl-4-hydroxybenzoate carboxy-lyase-like Rift-related" evidence="1">
    <location>
        <begin position="4"/>
        <end position="125"/>
    </location>
</feature>
<dbReference type="PANTHER" id="PTHR30108">
    <property type="entry name" value="3-OCTAPRENYL-4-HYDROXYBENZOATE CARBOXY-LYASE-RELATED"/>
    <property type="match status" value="1"/>
</dbReference>
<comment type="caution">
    <text evidence="2">The sequence shown here is derived from an EMBL/GenBank/DDBJ whole genome shotgun (WGS) entry which is preliminary data.</text>
</comment>
<gene>
    <name evidence="2" type="ORF">BFJ68_g16874</name>
</gene>
<dbReference type="GO" id="GO:0005737">
    <property type="term" value="C:cytoplasm"/>
    <property type="evidence" value="ECO:0007669"/>
    <property type="project" value="TreeGrafter"/>
</dbReference>
<accession>A0A420P8B5</accession>
<dbReference type="VEuPathDB" id="FungiDB:FOZG_17699"/>
<dbReference type="GO" id="GO:0016831">
    <property type="term" value="F:carboxy-lyase activity"/>
    <property type="evidence" value="ECO:0007669"/>
    <property type="project" value="InterPro"/>
</dbReference>
<name>A0A420P8B5_FUSOX</name>
<proteinExistence type="predicted"/>
<dbReference type="EMBL" id="MRCY01000365">
    <property type="protein sequence ID" value="RKK88735.1"/>
    <property type="molecule type" value="Genomic_DNA"/>
</dbReference>
<dbReference type="SUPFAM" id="SSF50475">
    <property type="entry name" value="FMN-binding split barrel"/>
    <property type="match status" value="1"/>
</dbReference>
<dbReference type="Pfam" id="PF01977">
    <property type="entry name" value="UbiD"/>
    <property type="match status" value="1"/>
</dbReference>
<dbReference type="Proteomes" id="UP000285860">
    <property type="component" value="Unassembled WGS sequence"/>
</dbReference>
<evidence type="ECO:0000313" key="2">
    <source>
        <dbReference type="EMBL" id="RKK88735.1"/>
    </source>
</evidence>
<dbReference type="GO" id="GO:0033494">
    <property type="term" value="P:ferulate metabolic process"/>
    <property type="evidence" value="ECO:0007669"/>
    <property type="project" value="TreeGrafter"/>
</dbReference>
<dbReference type="SUPFAM" id="SSF143968">
    <property type="entry name" value="UbiD C-terminal domain-like"/>
    <property type="match status" value="1"/>
</dbReference>
<dbReference type="GO" id="GO:0046281">
    <property type="term" value="P:cinnamic acid catabolic process"/>
    <property type="evidence" value="ECO:0007669"/>
    <property type="project" value="TreeGrafter"/>
</dbReference>
<dbReference type="InterPro" id="IPR048304">
    <property type="entry name" value="UbiD_Rift_dom"/>
</dbReference>
<dbReference type="AlphaFoldDB" id="A0A420P8B5"/>
<dbReference type="InterPro" id="IPR002830">
    <property type="entry name" value="UbiD"/>
</dbReference>
<sequence>MVREQWLKQGKDEMPWALAFGAPPEASIAAAFPLPAGVSEGEYVGMLAGKSLDMVKCELSDLLVPANTEIVLEGTLSFKDKAPEGPFEDYIGLHVEGESSMQPLFTVNAITYRDDAILPASVPGRITDESHTTASMASEELLELLKQHGLPIKDAYAPFETMATWCALKVDNESLARMKTNSDELCTRIGDLAFNSKAAMC</sequence>
<dbReference type="VEuPathDB" id="FungiDB:HZS61_004492"/>
<organism evidence="2 3">
    <name type="scientific">Fusarium oxysporum</name>
    <name type="common">Fusarium vascular wilt</name>
    <dbReference type="NCBI Taxonomy" id="5507"/>
    <lineage>
        <taxon>Eukaryota</taxon>
        <taxon>Fungi</taxon>
        <taxon>Dikarya</taxon>
        <taxon>Ascomycota</taxon>
        <taxon>Pezizomycotina</taxon>
        <taxon>Sordariomycetes</taxon>
        <taxon>Hypocreomycetidae</taxon>
        <taxon>Hypocreales</taxon>
        <taxon>Nectriaceae</taxon>
        <taxon>Fusarium</taxon>
        <taxon>Fusarium oxysporum species complex</taxon>
    </lineage>
</organism>
<protein>
    <recommendedName>
        <fullName evidence="1">3-octaprenyl-4-hydroxybenzoate carboxy-lyase-like Rift-related domain-containing protein</fullName>
    </recommendedName>
</protein>
<dbReference type="PANTHER" id="PTHR30108:SF17">
    <property type="entry name" value="FERULIC ACID DECARBOXYLASE 1"/>
    <property type="match status" value="1"/>
</dbReference>